<evidence type="ECO:0000313" key="3">
    <source>
        <dbReference type="Proteomes" id="UP000064967"/>
    </source>
</evidence>
<gene>
    <name evidence="2" type="ORF">AKJ09_07299</name>
</gene>
<dbReference type="EMBL" id="CP012333">
    <property type="protein sequence ID" value="AKV00636.1"/>
    <property type="molecule type" value="Genomic_DNA"/>
</dbReference>
<accession>A0A0K1Q478</accession>
<evidence type="ECO:0000256" key="1">
    <source>
        <dbReference type="SAM" id="Phobius"/>
    </source>
</evidence>
<organism evidence="2 3">
    <name type="scientific">Labilithrix luteola</name>
    <dbReference type="NCBI Taxonomy" id="1391654"/>
    <lineage>
        <taxon>Bacteria</taxon>
        <taxon>Pseudomonadati</taxon>
        <taxon>Myxococcota</taxon>
        <taxon>Polyangia</taxon>
        <taxon>Polyangiales</taxon>
        <taxon>Labilitrichaceae</taxon>
        <taxon>Labilithrix</taxon>
    </lineage>
</organism>
<reference evidence="2 3" key="1">
    <citation type="submission" date="2015-08" db="EMBL/GenBank/DDBJ databases">
        <authorList>
            <person name="Babu N.S."/>
            <person name="Beckwith C.J."/>
            <person name="Beseler K.G."/>
            <person name="Brison A."/>
            <person name="Carone J.V."/>
            <person name="Caskin T.P."/>
            <person name="Diamond M."/>
            <person name="Durham M.E."/>
            <person name="Foxe J.M."/>
            <person name="Go M."/>
            <person name="Henderson B.A."/>
            <person name="Jones I.B."/>
            <person name="McGettigan J.A."/>
            <person name="Micheletti S.J."/>
            <person name="Nasrallah M.E."/>
            <person name="Ortiz D."/>
            <person name="Piller C.R."/>
            <person name="Privatt S.R."/>
            <person name="Schneider S.L."/>
            <person name="Sharp S."/>
            <person name="Smith T.C."/>
            <person name="Stanton J.D."/>
            <person name="Ullery H.E."/>
            <person name="Wilson R.J."/>
            <person name="Serrano M.G."/>
            <person name="Buck G."/>
            <person name="Lee V."/>
            <person name="Wang Y."/>
            <person name="Carvalho R."/>
            <person name="Voegtly L."/>
            <person name="Shi R."/>
            <person name="Duckworth R."/>
            <person name="Johnson A."/>
            <person name="Loviza R."/>
            <person name="Walstead R."/>
            <person name="Shah Z."/>
            <person name="Kiflezghi M."/>
            <person name="Wade K."/>
            <person name="Ball S.L."/>
            <person name="Bradley K.W."/>
            <person name="Asai D.J."/>
            <person name="Bowman C.A."/>
            <person name="Russell D.A."/>
            <person name="Pope W.H."/>
            <person name="Jacobs-Sera D."/>
            <person name="Hendrix R.W."/>
            <person name="Hatfull G.F."/>
        </authorList>
    </citation>
    <scope>NUCLEOTIDE SEQUENCE [LARGE SCALE GENOMIC DNA]</scope>
    <source>
        <strain evidence="2 3">DSM 27648</strain>
    </source>
</reference>
<keyword evidence="1" id="KW-0812">Transmembrane</keyword>
<dbReference type="Proteomes" id="UP000064967">
    <property type="component" value="Chromosome"/>
</dbReference>
<feature type="transmembrane region" description="Helical" evidence="1">
    <location>
        <begin position="45"/>
        <end position="65"/>
    </location>
</feature>
<keyword evidence="1" id="KW-1133">Transmembrane helix</keyword>
<evidence type="ECO:0000313" key="2">
    <source>
        <dbReference type="EMBL" id="AKV00636.1"/>
    </source>
</evidence>
<dbReference type="KEGG" id="llu:AKJ09_07299"/>
<dbReference type="AlphaFoldDB" id="A0A0K1Q478"/>
<keyword evidence="1" id="KW-0472">Membrane</keyword>
<keyword evidence="3" id="KW-1185">Reference proteome</keyword>
<feature type="transmembrane region" description="Helical" evidence="1">
    <location>
        <begin position="12"/>
        <end position="33"/>
    </location>
</feature>
<sequence length="281" mass="31178">MLRHPLERRIYVGCVILNFVLLGLGILTVVITADVLEAHPGLGRLVGHLKYLVIAAMIGLPLAPLTRHLSLFTARGNAVRISGDQFPELHAIVAEHCRRLEMNERPELYVSVTADAMVSVYSAVGSPSCVLLSEEFFDPEWRKNLDAMSFAIGWGLGAIRLGHTRFLSDVLTAYIVHVPFLRNPVSLVRTYSRDRCAAFVAPEGVRGLVLQAAGKDVLAAMDPASFVEQAMQFDGLWAKLSQLRRPTPHVLVRIKRLYETGFFDLEHDRTRFAASRGTPIP</sequence>
<protein>
    <submittedName>
        <fullName evidence="2">Uncharacterized protein</fullName>
    </submittedName>
</protein>
<proteinExistence type="predicted"/>
<name>A0A0K1Q478_9BACT</name>